<evidence type="ECO:0000313" key="3">
    <source>
        <dbReference type="Proteomes" id="UP001500620"/>
    </source>
</evidence>
<comment type="caution">
    <text evidence="2">The sequence shown here is derived from an EMBL/GenBank/DDBJ whole genome shotgun (WGS) entry which is preliminary data.</text>
</comment>
<name>A0ABP8DTE8_9ACTN</name>
<feature type="transmembrane region" description="Helical" evidence="1">
    <location>
        <begin position="25"/>
        <end position="48"/>
    </location>
</feature>
<gene>
    <name evidence="2" type="ORF">GCM10022255_106660</name>
</gene>
<dbReference type="Proteomes" id="UP001500620">
    <property type="component" value="Unassembled WGS sequence"/>
</dbReference>
<accession>A0ABP8DTE8</accession>
<keyword evidence="1" id="KW-0812">Transmembrane</keyword>
<keyword evidence="1" id="KW-0472">Membrane</keyword>
<protein>
    <submittedName>
        <fullName evidence="2">Uncharacterized protein</fullName>
    </submittedName>
</protein>
<evidence type="ECO:0000256" key="1">
    <source>
        <dbReference type="SAM" id="Phobius"/>
    </source>
</evidence>
<keyword evidence="3" id="KW-1185">Reference proteome</keyword>
<dbReference type="EMBL" id="BAABAT010000066">
    <property type="protein sequence ID" value="GAA4263305.1"/>
    <property type="molecule type" value="Genomic_DNA"/>
</dbReference>
<sequence length="52" mass="5338">MGPRRDDLRPWDGAHRSSLDAPARVAIAVLAPLIVATVVAVAVVGLAVSGHL</sequence>
<keyword evidence="1" id="KW-1133">Transmembrane helix</keyword>
<reference evidence="3" key="1">
    <citation type="journal article" date="2019" name="Int. J. Syst. Evol. Microbiol.">
        <title>The Global Catalogue of Microorganisms (GCM) 10K type strain sequencing project: providing services to taxonomists for standard genome sequencing and annotation.</title>
        <authorList>
            <consortium name="The Broad Institute Genomics Platform"/>
            <consortium name="The Broad Institute Genome Sequencing Center for Infectious Disease"/>
            <person name="Wu L."/>
            <person name="Ma J."/>
        </authorList>
    </citation>
    <scope>NUCLEOTIDE SEQUENCE [LARGE SCALE GENOMIC DNA]</scope>
    <source>
        <strain evidence="3">JCM 17441</strain>
    </source>
</reference>
<proteinExistence type="predicted"/>
<dbReference type="RefSeq" id="WP_345142411.1">
    <property type="nucleotide sequence ID" value="NZ_BAABAT010000066.1"/>
</dbReference>
<evidence type="ECO:0000313" key="2">
    <source>
        <dbReference type="EMBL" id="GAA4263305.1"/>
    </source>
</evidence>
<organism evidence="2 3">
    <name type="scientific">Dactylosporangium darangshiense</name>
    <dbReference type="NCBI Taxonomy" id="579108"/>
    <lineage>
        <taxon>Bacteria</taxon>
        <taxon>Bacillati</taxon>
        <taxon>Actinomycetota</taxon>
        <taxon>Actinomycetes</taxon>
        <taxon>Micromonosporales</taxon>
        <taxon>Micromonosporaceae</taxon>
        <taxon>Dactylosporangium</taxon>
    </lineage>
</organism>